<evidence type="ECO:0000256" key="3">
    <source>
        <dbReference type="ARBA" id="ARBA00015991"/>
    </source>
</evidence>
<protein>
    <recommendedName>
        <fullName evidence="3 5">acylphosphatase</fullName>
        <ecNumber evidence="2 5">3.6.1.7</ecNumber>
    </recommendedName>
</protein>
<organism evidence="8 9">
    <name type="scientific">Legionella lytica</name>
    <dbReference type="NCBI Taxonomy" id="96232"/>
    <lineage>
        <taxon>Bacteria</taxon>
        <taxon>Pseudomonadati</taxon>
        <taxon>Pseudomonadota</taxon>
        <taxon>Gammaproteobacteria</taxon>
        <taxon>Legionellales</taxon>
        <taxon>Legionellaceae</taxon>
        <taxon>Legionella</taxon>
    </lineage>
</organism>
<evidence type="ECO:0000256" key="6">
    <source>
        <dbReference type="RuleBase" id="RU004168"/>
    </source>
</evidence>
<evidence type="ECO:0000313" key="9">
    <source>
        <dbReference type="Proteomes" id="UP001615550"/>
    </source>
</evidence>
<dbReference type="SUPFAM" id="SSF54975">
    <property type="entry name" value="Acylphosphatase/BLUF domain-like"/>
    <property type="match status" value="1"/>
</dbReference>
<evidence type="ECO:0000256" key="2">
    <source>
        <dbReference type="ARBA" id="ARBA00012150"/>
    </source>
</evidence>
<dbReference type="InterPro" id="IPR017968">
    <property type="entry name" value="Acylphosphatase_CS"/>
</dbReference>
<dbReference type="InterPro" id="IPR036046">
    <property type="entry name" value="Acylphosphatase-like_dom_sf"/>
</dbReference>
<feature type="active site" evidence="5">
    <location>
        <position position="21"/>
    </location>
</feature>
<reference evidence="8 9" key="1">
    <citation type="submission" date="2024-08" db="EMBL/GenBank/DDBJ databases">
        <title>Draft Genome Sequence of Legionella lytica strain DSB2004, Isolated From a Fire Sprinkler System.</title>
        <authorList>
            <person name="Everhart A.D."/>
            <person name="Kidane D.T."/>
            <person name="Farone A.L."/>
            <person name="Farone M.B."/>
        </authorList>
    </citation>
    <scope>NUCLEOTIDE SEQUENCE [LARGE SCALE GENOMIC DNA]</scope>
    <source>
        <strain evidence="8 9">DSB2004</strain>
    </source>
</reference>
<dbReference type="Proteomes" id="UP001615550">
    <property type="component" value="Unassembled WGS sequence"/>
</dbReference>
<sequence length="91" mass="10426">MNNQSCMRCFVSGKVQGVWYRASTKEQAIHLGINGWARNLPDGRVEVFACGAQDKLEQLYLWLQKGPRLALVNDCSREDLPWEECEGFDTF</sequence>
<dbReference type="PROSITE" id="PS51160">
    <property type="entry name" value="ACYLPHOSPHATASE_3"/>
    <property type="match status" value="1"/>
</dbReference>
<accession>A0ABW8D8Z8</accession>
<dbReference type="Gene3D" id="3.30.70.100">
    <property type="match status" value="1"/>
</dbReference>
<evidence type="ECO:0000256" key="5">
    <source>
        <dbReference type="PROSITE-ProRule" id="PRU00520"/>
    </source>
</evidence>
<dbReference type="PROSITE" id="PS00151">
    <property type="entry name" value="ACYLPHOSPHATASE_2"/>
    <property type="match status" value="1"/>
</dbReference>
<comment type="catalytic activity">
    <reaction evidence="4 5">
        <text>an acyl phosphate + H2O = a carboxylate + phosphate + H(+)</text>
        <dbReference type="Rhea" id="RHEA:14965"/>
        <dbReference type="ChEBI" id="CHEBI:15377"/>
        <dbReference type="ChEBI" id="CHEBI:15378"/>
        <dbReference type="ChEBI" id="CHEBI:29067"/>
        <dbReference type="ChEBI" id="CHEBI:43474"/>
        <dbReference type="ChEBI" id="CHEBI:59918"/>
        <dbReference type="EC" id="3.6.1.7"/>
    </reaction>
</comment>
<feature type="active site" evidence="5">
    <location>
        <position position="39"/>
    </location>
</feature>
<keyword evidence="9" id="KW-1185">Reference proteome</keyword>
<name>A0ABW8D8Z8_9GAMM</name>
<dbReference type="NCBIfam" id="NF011000">
    <property type="entry name" value="PRK14426.1"/>
    <property type="match status" value="1"/>
</dbReference>
<dbReference type="Pfam" id="PF00708">
    <property type="entry name" value="Acylphosphatase"/>
    <property type="match status" value="1"/>
</dbReference>
<keyword evidence="5" id="KW-0378">Hydrolase</keyword>
<comment type="caution">
    <text evidence="8">The sequence shown here is derived from an EMBL/GenBank/DDBJ whole genome shotgun (WGS) entry which is preliminary data.</text>
</comment>
<feature type="domain" description="Acylphosphatase-like" evidence="7">
    <location>
        <begin position="6"/>
        <end position="91"/>
    </location>
</feature>
<gene>
    <name evidence="8" type="ORF">ACD661_07165</name>
</gene>
<dbReference type="RefSeq" id="WP_400187142.1">
    <property type="nucleotide sequence ID" value="NZ_JBGORX010000001.1"/>
</dbReference>
<dbReference type="InterPro" id="IPR001792">
    <property type="entry name" value="Acylphosphatase-like_dom"/>
</dbReference>
<comment type="similarity">
    <text evidence="1 6">Belongs to the acylphosphatase family.</text>
</comment>
<dbReference type="InterPro" id="IPR020456">
    <property type="entry name" value="Acylphosphatase"/>
</dbReference>
<evidence type="ECO:0000259" key="7">
    <source>
        <dbReference type="PROSITE" id="PS51160"/>
    </source>
</evidence>
<dbReference type="PANTHER" id="PTHR47268">
    <property type="entry name" value="ACYLPHOSPHATASE"/>
    <property type="match status" value="1"/>
</dbReference>
<dbReference type="NCBIfam" id="NF011022">
    <property type="entry name" value="PRK14451.1"/>
    <property type="match status" value="1"/>
</dbReference>
<evidence type="ECO:0000313" key="8">
    <source>
        <dbReference type="EMBL" id="MFJ1268331.1"/>
    </source>
</evidence>
<proteinExistence type="inferred from homology"/>
<evidence type="ECO:0000256" key="1">
    <source>
        <dbReference type="ARBA" id="ARBA00005614"/>
    </source>
</evidence>
<dbReference type="EMBL" id="JBGORX010000001">
    <property type="protein sequence ID" value="MFJ1268331.1"/>
    <property type="molecule type" value="Genomic_DNA"/>
</dbReference>
<dbReference type="EC" id="3.6.1.7" evidence="2 5"/>
<dbReference type="PANTHER" id="PTHR47268:SF4">
    <property type="entry name" value="ACYLPHOSPHATASE"/>
    <property type="match status" value="1"/>
</dbReference>
<evidence type="ECO:0000256" key="4">
    <source>
        <dbReference type="ARBA" id="ARBA00047645"/>
    </source>
</evidence>